<dbReference type="AlphaFoldDB" id="A0A8S4QSC7"/>
<organism evidence="1 2">
    <name type="scientific">Pararge aegeria aegeria</name>
    <dbReference type="NCBI Taxonomy" id="348720"/>
    <lineage>
        <taxon>Eukaryota</taxon>
        <taxon>Metazoa</taxon>
        <taxon>Ecdysozoa</taxon>
        <taxon>Arthropoda</taxon>
        <taxon>Hexapoda</taxon>
        <taxon>Insecta</taxon>
        <taxon>Pterygota</taxon>
        <taxon>Neoptera</taxon>
        <taxon>Endopterygota</taxon>
        <taxon>Lepidoptera</taxon>
        <taxon>Glossata</taxon>
        <taxon>Ditrysia</taxon>
        <taxon>Papilionoidea</taxon>
        <taxon>Nymphalidae</taxon>
        <taxon>Satyrinae</taxon>
        <taxon>Satyrini</taxon>
        <taxon>Parargina</taxon>
        <taxon>Pararge</taxon>
    </lineage>
</organism>
<protein>
    <submittedName>
        <fullName evidence="1">Jg25773 protein</fullName>
    </submittedName>
</protein>
<evidence type="ECO:0000313" key="1">
    <source>
        <dbReference type="EMBL" id="CAH2217256.1"/>
    </source>
</evidence>
<sequence length="125" mass="13098">MSVVALQGVGGSAKRPRAINPSREAGRATRVVARAGIASREPINCIALAPLLGLTHSGQNSDCSTTIGQHLSLDISCVKAEWILAFLSYRNPLIAGESAPPAIRHVVTSPRAPPRHDCALTLAND</sequence>
<dbReference type="Proteomes" id="UP000838756">
    <property type="component" value="Unassembled WGS sequence"/>
</dbReference>
<reference evidence="1" key="1">
    <citation type="submission" date="2022-03" db="EMBL/GenBank/DDBJ databases">
        <authorList>
            <person name="Lindestad O."/>
        </authorList>
    </citation>
    <scope>NUCLEOTIDE SEQUENCE</scope>
</reference>
<name>A0A8S4QSC7_9NEOP</name>
<gene>
    <name evidence="1" type="primary">jg25773</name>
    <name evidence="1" type="ORF">PAEG_LOCUS5172</name>
</gene>
<comment type="caution">
    <text evidence="1">The sequence shown here is derived from an EMBL/GenBank/DDBJ whole genome shotgun (WGS) entry which is preliminary data.</text>
</comment>
<proteinExistence type="predicted"/>
<evidence type="ECO:0000313" key="2">
    <source>
        <dbReference type="Proteomes" id="UP000838756"/>
    </source>
</evidence>
<accession>A0A8S4QSC7</accession>
<keyword evidence="2" id="KW-1185">Reference proteome</keyword>
<dbReference type="EMBL" id="CAKXAJ010017898">
    <property type="protein sequence ID" value="CAH2217256.1"/>
    <property type="molecule type" value="Genomic_DNA"/>
</dbReference>